<proteinExistence type="predicted"/>
<dbReference type="EMBL" id="JAYKBW010000024">
    <property type="protein sequence ID" value="MEB3076445.1"/>
    <property type="molecule type" value="Genomic_DNA"/>
</dbReference>
<dbReference type="PANTHER" id="PTHR43581:SF2">
    <property type="entry name" value="EXCINUCLEASE ATPASE SUBUNIT"/>
    <property type="match status" value="1"/>
</dbReference>
<name>A0ABU5ZBT6_9FLAO</name>
<dbReference type="InterPro" id="IPR027417">
    <property type="entry name" value="P-loop_NTPase"/>
</dbReference>
<accession>A0ABU5ZBT6</accession>
<comment type="caution">
    <text evidence="1">The sequence shown here is derived from an EMBL/GenBank/DDBJ whole genome shotgun (WGS) entry which is preliminary data.</text>
</comment>
<gene>
    <name evidence="1" type="ORF">VJJ08_14265</name>
</gene>
<dbReference type="InterPro" id="IPR051396">
    <property type="entry name" value="Bact_Antivir_Def_Nuclease"/>
</dbReference>
<dbReference type="Gene3D" id="3.40.50.300">
    <property type="entry name" value="P-loop containing nucleotide triphosphate hydrolases"/>
    <property type="match status" value="1"/>
</dbReference>
<reference evidence="1 2" key="1">
    <citation type="submission" date="2023-12" db="EMBL/GenBank/DDBJ databases">
        <title>Genomic sequences of Capnocytophaga and Parvimonas strains.</title>
        <authorList>
            <person name="Watt R.M."/>
            <person name="Wang M."/>
            <person name="Yang T."/>
            <person name="Tong W.M."/>
        </authorList>
    </citation>
    <scope>NUCLEOTIDE SEQUENCE [LARGE SCALE GENOMIC DNA]</scope>
    <source>
        <strain evidence="1 2">CCUG 13096</strain>
    </source>
</reference>
<evidence type="ECO:0008006" key="3">
    <source>
        <dbReference type="Google" id="ProtNLM"/>
    </source>
</evidence>
<dbReference type="Proteomes" id="UP001311730">
    <property type="component" value="Unassembled WGS sequence"/>
</dbReference>
<evidence type="ECO:0000313" key="1">
    <source>
        <dbReference type="EMBL" id="MEB3076445.1"/>
    </source>
</evidence>
<dbReference type="PANTHER" id="PTHR43581">
    <property type="entry name" value="ATP/GTP PHOSPHATASE"/>
    <property type="match status" value="1"/>
</dbReference>
<dbReference type="RefSeq" id="WP_323984415.1">
    <property type="nucleotide sequence ID" value="NZ_JAYKBW010000024.1"/>
</dbReference>
<organism evidence="1 2">
    <name type="scientific">Capnocytophaga gingivalis</name>
    <dbReference type="NCBI Taxonomy" id="1017"/>
    <lineage>
        <taxon>Bacteria</taxon>
        <taxon>Pseudomonadati</taxon>
        <taxon>Bacteroidota</taxon>
        <taxon>Flavobacteriia</taxon>
        <taxon>Flavobacteriales</taxon>
        <taxon>Flavobacteriaceae</taxon>
        <taxon>Capnocytophaga</taxon>
    </lineage>
</organism>
<sequence>MTTIEIRNIGPIKEVKKISLNRINVFMGPQSSGKSTIAKIISFCTWVEKDVATSQSLSEYQENKRYFRERLESFHKIKGYFNSDSYIHYKSEVVDIVWKNEECSISWVDKYAYKRSKIAYIPSERNMVILPEARKSEFANTNIRSFLFDWFEARKKYSNENNLSILNLGVNYYYIEGSEEDHIRCDNNSTDYDILLSNASSGLQSITPLIAMTEYLTKWIYNEDTISFEQNERRQQVNRILLDEKVLKPYYKKEKLSKEDRQKFVRDFMTKLEKKDKETWRTFDIIRTIFSYLFKTDNSQFIIEEPEQNLFPETQRDLVYYLLQECLNKERNRLTLTTHSPYVLYALNNCMMAGLVSDKMEANELNELKCDQSKINPIDVSIYEIRNGVVDKTIQGEDGLISDNYFDQKMKDLMDDFYLMLNHYE</sequence>
<dbReference type="SUPFAM" id="SSF52540">
    <property type="entry name" value="P-loop containing nucleoside triphosphate hydrolases"/>
    <property type="match status" value="1"/>
</dbReference>
<protein>
    <recommendedName>
        <fullName evidence="3">AAA domain-containing protein</fullName>
    </recommendedName>
</protein>
<evidence type="ECO:0000313" key="2">
    <source>
        <dbReference type="Proteomes" id="UP001311730"/>
    </source>
</evidence>
<keyword evidence="2" id="KW-1185">Reference proteome</keyword>